<dbReference type="PANTHER" id="PTHR45947">
    <property type="entry name" value="SULFOQUINOVOSYL TRANSFERASE SQD2"/>
    <property type="match status" value="1"/>
</dbReference>
<dbReference type="Proteomes" id="UP000000447">
    <property type="component" value="Plasmid unnamed"/>
</dbReference>
<feature type="domain" description="Glycosyltransferase subfamily 4-like N-terminal" evidence="2">
    <location>
        <begin position="13"/>
        <end position="189"/>
    </location>
</feature>
<accession>B9L4V5</accession>
<feature type="domain" description="Glycosyl transferase family 1" evidence="1">
    <location>
        <begin position="196"/>
        <end position="328"/>
    </location>
</feature>
<dbReference type="Gene3D" id="3.40.50.2000">
    <property type="entry name" value="Glycogen Phosphorylase B"/>
    <property type="match status" value="2"/>
</dbReference>
<dbReference type="InterPro" id="IPR028098">
    <property type="entry name" value="Glyco_trans_4-like_N"/>
</dbReference>
<reference evidence="3 4" key="1">
    <citation type="journal article" date="2009" name="PLoS ONE">
        <title>Complete genome sequence of the aerobic CO-oxidizing thermophile Thermomicrobium roseum.</title>
        <authorList>
            <person name="Wu D."/>
            <person name="Raymond J."/>
            <person name="Wu M."/>
            <person name="Chatterji S."/>
            <person name="Ren Q."/>
            <person name="Graham J.E."/>
            <person name="Bryant D.A."/>
            <person name="Robb F."/>
            <person name="Colman A."/>
            <person name="Tallon L.J."/>
            <person name="Badger J.H."/>
            <person name="Madupu R."/>
            <person name="Ward N.L."/>
            <person name="Eisen J.A."/>
        </authorList>
    </citation>
    <scope>NUCLEOTIDE SEQUENCE [LARGE SCALE GENOMIC DNA]</scope>
    <source>
        <strain evidence="4">ATCC 27502 / DSM 5159 / P-2</strain>
        <plasmid evidence="3">unnamed</plasmid>
    </source>
</reference>
<dbReference type="KEGG" id="tro:trd_A0819"/>
<dbReference type="PANTHER" id="PTHR45947:SF3">
    <property type="entry name" value="SULFOQUINOVOSYL TRANSFERASE SQD2"/>
    <property type="match status" value="1"/>
</dbReference>
<evidence type="ECO:0000259" key="1">
    <source>
        <dbReference type="Pfam" id="PF00534"/>
    </source>
</evidence>
<evidence type="ECO:0000313" key="4">
    <source>
        <dbReference type="Proteomes" id="UP000000447"/>
    </source>
</evidence>
<evidence type="ECO:0000259" key="2">
    <source>
        <dbReference type="Pfam" id="PF13439"/>
    </source>
</evidence>
<sequence length="378" mass="43019">MRVAIVHDYLNQYGGAERVLEALHDLYPDAPIYTSLYAPDRLPAFYRTWDIRTTWLQRFPGSRRRHQLYLPLYPLAFSGLRLGNYDLVISSSSAFAKGVHVRPGTLHICYCHSPMRFAWNFEQYAAREALPVWLRRLLPPLMAWLRRWDRATAQRLDAIAVNSRAVAERVRRFWGREATVIHPPVSIDRVQPLPPDEVGDYFLVVSRLVPYKRLDLVIEACNQLRLPLKIIGDGRDRPALERLAGPTIEFLGAVPDEEKFALLARCRAAVFPAEDDFGIAQVEVQAAGRPAIALARGGATETVVDGVTGVLFPEQTVDSLIAAFRRFAQLTFDPSTIRAHAERFRPERFAAEFTAFVQARLVRQLHPAERKEALARWN</sequence>
<geneLocation type="plasmid" evidence="4">
    <name>Tros</name>
</geneLocation>
<keyword evidence="3" id="KW-0614">Plasmid</keyword>
<dbReference type="InterPro" id="IPR001296">
    <property type="entry name" value="Glyco_trans_1"/>
</dbReference>
<dbReference type="EMBL" id="CP001276">
    <property type="protein sequence ID" value="ACM07000.1"/>
    <property type="molecule type" value="Genomic_DNA"/>
</dbReference>
<dbReference type="HOGENOM" id="CLU_041001_0_0_0"/>
<name>B9L4V5_THERP</name>
<dbReference type="eggNOG" id="COG0438">
    <property type="taxonomic scope" value="Bacteria"/>
</dbReference>
<evidence type="ECO:0000313" key="3">
    <source>
        <dbReference type="EMBL" id="ACM07000.1"/>
    </source>
</evidence>
<dbReference type="AlphaFoldDB" id="B9L4V5"/>
<dbReference type="GO" id="GO:0016757">
    <property type="term" value="F:glycosyltransferase activity"/>
    <property type="evidence" value="ECO:0007669"/>
    <property type="project" value="InterPro"/>
</dbReference>
<keyword evidence="3" id="KW-0808">Transferase</keyword>
<dbReference type="Pfam" id="PF13439">
    <property type="entry name" value="Glyco_transf_4"/>
    <property type="match status" value="1"/>
</dbReference>
<organism evidence="3 4">
    <name type="scientific">Thermomicrobium roseum (strain ATCC 27502 / DSM 5159 / P-2)</name>
    <dbReference type="NCBI Taxonomy" id="309801"/>
    <lineage>
        <taxon>Bacteria</taxon>
        <taxon>Pseudomonadati</taxon>
        <taxon>Thermomicrobiota</taxon>
        <taxon>Thermomicrobia</taxon>
        <taxon>Thermomicrobiales</taxon>
        <taxon>Thermomicrobiaceae</taxon>
        <taxon>Thermomicrobium</taxon>
    </lineage>
</organism>
<gene>
    <name evidence="3" type="ordered locus">trd_A0819</name>
</gene>
<dbReference type="Pfam" id="PF00534">
    <property type="entry name" value="Glycos_transf_1"/>
    <property type="match status" value="1"/>
</dbReference>
<dbReference type="SUPFAM" id="SSF53756">
    <property type="entry name" value="UDP-Glycosyltransferase/glycogen phosphorylase"/>
    <property type="match status" value="1"/>
</dbReference>
<dbReference type="InterPro" id="IPR050194">
    <property type="entry name" value="Glycosyltransferase_grp1"/>
</dbReference>
<proteinExistence type="predicted"/>
<dbReference type="CAZy" id="GT4">
    <property type="family name" value="Glycosyltransferase Family 4"/>
</dbReference>
<protein>
    <submittedName>
        <fullName evidence="3">Glycosyl transferase, group 1</fullName>
    </submittedName>
</protein>
<keyword evidence="4" id="KW-1185">Reference proteome</keyword>